<dbReference type="Proteomes" id="UP000749040">
    <property type="component" value="Unassembled WGS sequence"/>
</dbReference>
<accession>A0ABS2U2X5</accession>
<protein>
    <submittedName>
        <fullName evidence="2">Uncharacterized protein</fullName>
    </submittedName>
</protein>
<reference evidence="2 3" key="1">
    <citation type="submission" date="2021-01" db="EMBL/GenBank/DDBJ databases">
        <title>Streptomyces acididurans sp. nov., isolated from a peat swamp forest soil.</title>
        <authorList>
            <person name="Chantavorakit T."/>
            <person name="Duangmal K."/>
        </authorList>
    </citation>
    <scope>NUCLEOTIDE SEQUENCE [LARGE SCALE GENOMIC DNA]</scope>
    <source>
        <strain evidence="2 3">KK5PA1</strain>
    </source>
</reference>
<gene>
    <name evidence="2" type="ORF">ITX44_36350</name>
</gene>
<keyword evidence="3" id="KW-1185">Reference proteome</keyword>
<comment type="caution">
    <text evidence="2">The sequence shown here is derived from an EMBL/GenBank/DDBJ whole genome shotgun (WGS) entry which is preliminary data.</text>
</comment>
<evidence type="ECO:0000313" key="3">
    <source>
        <dbReference type="Proteomes" id="UP000749040"/>
    </source>
</evidence>
<evidence type="ECO:0000256" key="1">
    <source>
        <dbReference type="SAM" id="MobiDB-lite"/>
    </source>
</evidence>
<organism evidence="2 3">
    <name type="scientific">Actinacidiphila acididurans</name>
    <dbReference type="NCBI Taxonomy" id="2784346"/>
    <lineage>
        <taxon>Bacteria</taxon>
        <taxon>Bacillati</taxon>
        <taxon>Actinomycetota</taxon>
        <taxon>Actinomycetes</taxon>
        <taxon>Kitasatosporales</taxon>
        <taxon>Streptomycetaceae</taxon>
        <taxon>Actinacidiphila</taxon>
    </lineage>
</organism>
<proteinExistence type="predicted"/>
<name>A0ABS2U2X5_9ACTN</name>
<dbReference type="RefSeq" id="WP_205363506.1">
    <property type="nucleotide sequence ID" value="NZ_JADKYB010000030.1"/>
</dbReference>
<feature type="region of interest" description="Disordered" evidence="1">
    <location>
        <begin position="52"/>
        <end position="106"/>
    </location>
</feature>
<sequence length="278" mass="29607">MATVPSPRRRAPFRLFGWRRTDVLPALQAAAASGRPVDIIKGGIIPSYAKPRGTAPAVSSPGQAAPHVRPVPAPTTIAEPAPDPDPFDISDPDEDTPPRPVHITPGTYTITYTRLGRRGRRGTPLPAPFTVTAHTTPDLTDAIAAHARPHATAEGRPLHVVIDTDPKIEGGQILAGDRVVGAFDFTFTPASDAPDASDTSDAKVPSLAPEATAPFLLYPYNLPDVHDLTAAQRDGEACIYCPGDITPTPGDSMRFVGRLRGVLVRAHRDCAEQHRITE</sequence>
<feature type="compositionally biased region" description="Acidic residues" evidence="1">
    <location>
        <begin position="85"/>
        <end position="95"/>
    </location>
</feature>
<evidence type="ECO:0000313" key="2">
    <source>
        <dbReference type="EMBL" id="MBM9509934.1"/>
    </source>
</evidence>
<dbReference type="EMBL" id="JADKYB010000030">
    <property type="protein sequence ID" value="MBM9509934.1"/>
    <property type="molecule type" value="Genomic_DNA"/>
</dbReference>